<dbReference type="Proteomes" id="UP001243846">
    <property type="component" value="Unassembled WGS sequence"/>
</dbReference>
<reference evidence="2" key="1">
    <citation type="journal article" date="2019" name="Int. J. Syst. Evol. Microbiol.">
        <title>The Global Catalogue of Microorganisms (GCM) 10K type strain sequencing project: providing services to taxonomists for standard genome sequencing and annotation.</title>
        <authorList>
            <consortium name="The Broad Institute Genomics Platform"/>
            <consortium name="The Broad Institute Genome Sequencing Center for Infectious Disease"/>
            <person name="Wu L."/>
            <person name="Ma J."/>
        </authorList>
    </citation>
    <scope>NUCLEOTIDE SEQUENCE [LARGE SCALE GENOMIC DNA]</scope>
    <source>
        <strain evidence="2">CECT 8482</strain>
    </source>
</reference>
<gene>
    <name evidence="1" type="ORF">QWZ10_21195</name>
</gene>
<keyword evidence="2" id="KW-1185">Reference proteome</keyword>
<evidence type="ECO:0000313" key="1">
    <source>
        <dbReference type="EMBL" id="MDN3713639.1"/>
    </source>
</evidence>
<sequence>MLRRIDYDPNLAHSEDVNFWRDLFHRFTPITIKSPTRRDMYFRKVISHSLSRKHTDFYDKAKPRFHILDRIAQDADLYSCDSPQRKFDLQLKELIMETLANLGRD</sequence>
<protein>
    <submittedName>
        <fullName evidence="1">Uncharacterized protein</fullName>
    </submittedName>
</protein>
<comment type="caution">
    <text evidence="1">The sequence shown here is derived from an EMBL/GenBank/DDBJ whole genome shotgun (WGS) entry which is preliminary data.</text>
</comment>
<dbReference type="EMBL" id="JAUFRC010000002">
    <property type="protein sequence ID" value="MDN3713639.1"/>
    <property type="molecule type" value="Genomic_DNA"/>
</dbReference>
<accession>A0ABT8DB42</accession>
<name>A0ABT8DB42_9RHOB</name>
<proteinExistence type="predicted"/>
<organism evidence="1 2">
    <name type="scientific">Paracoccus cavernae</name>
    <dbReference type="NCBI Taxonomy" id="1571207"/>
    <lineage>
        <taxon>Bacteria</taxon>
        <taxon>Pseudomonadati</taxon>
        <taxon>Pseudomonadota</taxon>
        <taxon>Alphaproteobacteria</taxon>
        <taxon>Rhodobacterales</taxon>
        <taxon>Paracoccaceae</taxon>
        <taxon>Paracoccus</taxon>
    </lineage>
</organism>
<evidence type="ECO:0000313" key="2">
    <source>
        <dbReference type="Proteomes" id="UP001243846"/>
    </source>
</evidence>